<dbReference type="InterPro" id="IPR007445">
    <property type="entry name" value="PilO"/>
</dbReference>
<reference evidence="3 4" key="1">
    <citation type="journal article" date="2016" name="Nat. Commun.">
        <title>Thousands of microbial genomes shed light on interconnected biogeochemical processes in an aquifer system.</title>
        <authorList>
            <person name="Anantharaman K."/>
            <person name="Brown C.T."/>
            <person name="Hug L.A."/>
            <person name="Sharon I."/>
            <person name="Castelle C.J."/>
            <person name="Probst A.J."/>
            <person name="Thomas B.C."/>
            <person name="Singh A."/>
            <person name="Wilkins M.J."/>
            <person name="Karaoz U."/>
            <person name="Brodie E.L."/>
            <person name="Williams K.H."/>
            <person name="Hubbard S.S."/>
            <person name="Banfield J.F."/>
        </authorList>
    </citation>
    <scope>NUCLEOTIDE SEQUENCE [LARGE SCALE GENOMIC DNA]</scope>
</reference>
<evidence type="ECO:0000256" key="1">
    <source>
        <dbReference type="SAM" id="Coils"/>
    </source>
</evidence>
<keyword evidence="2" id="KW-1133">Transmembrane helix</keyword>
<protein>
    <recommendedName>
        <fullName evidence="5">Pilus assembly protein PilO</fullName>
    </recommendedName>
</protein>
<gene>
    <name evidence="3" type="ORF">A2164_02960</name>
</gene>
<dbReference type="EMBL" id="MFAT01000052">
    <property type="protein sequence ID" value="OGD85903.1"/>
    <property type="molecule type" value="Genomic_DNA"/>
</dbReference>
<dbReference type="Gene3D" id="3.30.70.60">
    <property type="match status" value="1"/>
</dbReference>
<dbReference type="Pfam" id="PF04350">
    <property type="entry name" value="PilO"/>
    <property type="match status" value="1"/>
</dbReference>
<keyword evidence="2" id="KW-0812">Transmembrane</keyword>
<keyword evidence="2" id="KW-0472">Membrane</keyword>
<feature type="coiled-coil region" evidence="1">
    <location>
        <begin position="48"/>
        <end position="75"/>
    </location>
</feature>
<organism evidence="3 4">
    <name type="scientific">Candidatus Curtissbacteria bacterium RBG_13_35_7</name>
    <dbReference type="NCBI Taxonomy" id="1797705"/>
    <lineage>
        <taxon>Bacteria</taxon>
        <taxon>Candidatus Curtissiibacteriota</taxon>
    </lineage>
</organism>
<dbReference type="InterPro" id="IPR014717">
    <property type="entry name" value="Transl_elong_EF1B/ribsomal_bS6"/>
</dbReference>
<sequence>MDFADTATTKIKRPNDYSKILALAVPVGSIIASVIIFTLIIWPKINEIMELKKTNAELALRAERIEQKVEILKGLDPNILEEQLEASEQLLPTNNNIFSFLKQTEDMAAVSGVLLGKVEVATTDIGGKGKVKVKASEEGAVETEAEKVALNVAISGDYQSVTQFLKGIYSFSRVASIDSIPFTTTLDEETNSLKFSASFTINAYWKEFPATLGSIESPVQKLTQEEVDLLANVQKPNIILAPTVPEVPVGRGNIFTPY</sequence>
<feature type="transmembrane region" description="Helical" evidence="2">
    <location>
        <begin position="20"/>
        <end position="42"/>
    </location>
</feature>
<evidence type="ECO:0000313" key="4">
    <source>
        <dbReference type="Proteomes" id="UP000176317"/>
    </source>
</evidence>
<proteinExistence type="predicted"/>
<keyword evidence="1" id="KW-0175">Coiled coil</keyword>
<evidence type="ECO:0008006" key="5">
    <source>
        <dbReference type="Google" id="ProtNLM"/>
    </source>
</evidence>
<accession>A0A1F5G1Z0</accession>
<dbReference type="Proteomes" id="UP000176317">
    <property type="component" value="Unassembled WGS sequence"/>
</dbReference>
<dbReference type="AlphaFoldDB" id="A0A1F5G1Z0"/>
<evidence type="ECO:0000256" key="2">
    <source>
        <dbReference type="SAM" id="Phobius"/>
    </source>
</evidence>
<evidence type="ECO:0000313" key="3">
    <source>
        <dbReference type="EMBL" id="OGD85903.1"/>
    </source>
</evidence>
<name>A0A1F5G1Z0_9BACT</name>
<comment type="caution">
    <text evidence="3">The sequence shown here is derived from an EMBL/GenBank/DDBJ whole genome shotgun (WGS) entry which is preliminary data.</text>
</comment>